<dbReference type="InterPro" id="IPR051691">
    <property type="entry name" value="Metab_Enz_Cyan_OpOx_G3PDH"/>
</dbReference>
<organism evidence="3 4">
    <name type="scientific">Natribacillus halophilus</name>
    <dbReference type="NCBI Taxonomy" id="549003"/>
    <lineage>
        <taxon>Bacteria</taxon>
        <taxon>Bacillati</taxon>
        <taxon>Bacillota</taxon>
        <taxon>Bacilli</taxon>
        <taxon>Bacillales</taxon>
        <taxon>Bacillaceae</taxon>
        <taxon>Natribacillus</taxon>
    </lineage>
</organism>
<dbReference type="GO" id="GO:0016491">
    <property type="term" value="F:oxidoreductase activity"/>
    <property type="evidence" value="ECO:0007669"/>
    <property type="project" value="UniProtKB-KW"/>
</dbReference>
<protein>
    <submittedName>
        <fullName evidence="3">Sarcosine oxidase subunit alpha</fullName>
    </submittedName>
</protein>
<dbReference type="Proteomes" id="UP000198853">
    <property type="component" value="Unassembled WGS sequence"/>
</dbReference>
<evidence type="ECO:0000313" key="3">
    <source>
        <dbReference type="EMBL" id="SDJ13351.1"/>
    </source>
</evidence>
<keyword evidence="1" id="KW-0560">Oxidoreductase</keyword>
<dbReference type="OrthoDB" id="9776839at2"/>
<evidence type="ECO:0000256" key="1">
    <source>
        <dbReference type="ARBA" id="ARBA00023002"/>
    </source>
</evidence>
<name>A0A1G8R8R9_9BACI</name>
<dbReference type="Gene3D" id="3.50.50.60">
    <property type="entry name" value="FAD/NAD(P)-binding domain"/>
    <property type="match status" value="3"/>
</dbReference>
<sequence length="398" mass="42745">MLDAMIIGAGPAGLSAAISAAQHGLHVEIVDEYYQPGGRLLGQLHQEPDGEWWNGIEETEKLLEQIESLHITIHCSTSVYDLQKVNKKWVTYTDQGNWESQAVLIATGATESPTPIPGWTLPGVMSIGAAQVLTNVQRIQPGERGVVIGVNVLSFAIARELQLAGVDVAGMLLPPPHLLSKSEGVPQEVLSSLLRFSHLAPSVLMHRGAPFVKGRLAKNLVTAFYPEKGMGVWGIPLQLRRTALEIKGKNQVEGIRVAKVNRKGELRNAITHDIDVDFVCIAGGLSPLAELAAIAGCKFIHEDALGGYVPVHNEKMETAVSGLYVAGNITGIESAKVAISQGTIAGLVIAKSLGARMINGKINEALQEVESRRAAATIQFHPHVISSRESLYKTKKTQ</sequence>
<dbReference type="InterPro" id="IPR036188">
    <property type="entry name" value="FAD/NAD-bd_sf"/>
</dbReference>
<dbReference type="SUPFAM" id="SSF51905">
    <property type="entry name" value="FAD/NAD(P)-binding domain"/>
    <property type="match status" value="1"/>
</dbReference>
<dbReference type="Pfam" id="PF07992">
    <property type="entry name" value="Pyr_redox_2"/>
    <property type="match status" value="1"/>
</dbReference>
<dbReference type="AlphaFoldDB" id="A0A1G8R8R9"/>
<accession>A0A1G8R8R9</accession>
<dbReference type="PANTHER" id="PTHR42949">
    <property type="entry name" value="ANAEROBIC GLYCEROL-3-PHOSPHATE DEHYDROGENASE SUBUNIT B"/>
    <property type="match status" value="1"/>
</dbReference>
<keyword evidence="4" id="KW-1185">Reference proteome</keyword>
<feature type="domain" description="FAD/NAD(P)-binding" evidence="2">
    <location>
        <begin position="3"/>
        <end position="342"/>
    </location>
</feature>
<evidence type="ECO:0000313" key="4">
    <source>
        <dbReference type="Proteomes" id="UP000198853"/>
    </source>
</evidence>
<dbReference type="InterPro" id="IPR023753">
    <property type="entry name" value="FAD/NAD-binding_dom"/>
</dbReference>
<reference evidence="3 4" key="1">
    <citation type="submission" date="2016-10" db="EMBL/GenBank/DDBJ databases">
        <authorList>
            <person name="de Groot N.N."/>
        </authorList>
    </citation>
    <scope>NUCLEOTIDE SEQUENCE [LARGE SCALE GENOMIC DNA]</scope>
    <source>
        <strain evidence="3 4">DSM 21771</strain>
    </source>
</reference>
<dbReference type="RefSeq" id="WP_090399426.1">
    <property type="nucleotide sequence ID" value="NZ_FNEN01000016.1"/>
</dbReference>
<dbReference type="PRINTS" id="PR00368">
    <property type="entry name" value="FADPNR"/>
</dbReference>
<evidence type="ECO:0000259" key="2">
    <source>
        <dbReference type="Pfam" id="PF07992"/>
    </source>
</evidence>
<dbReference type="EMBL" id="FNEN01000016">
    <property type="protein sequence ID" value="SDJ13351.1"/>
    <property type="molecule type" value="Genomic_DNA"/>
</dbReference>
<proteinExistence type="predicted"/>
<dbReference type="PRINTS" id="PR00411">
    <property type="entry name" value="PNDRDTASEI"/>
</dbReference>
<gene>
    <name evidence="3" type="ORF">SAMN04488123_11621</name>
</gene>
<dbReference type="PANTHER" id="PTHR42949:SF3">
    <property type="entry name" value="ANAEROBIC GLYCEROL-3-PHOSPHATE DEHYDROGENASE SUBUNIT B"/>
    <property type="match status" value="1"/>
</dbReference>